<sequence>MRLNSSGVSELVKLSIKLPPMGEVGGASDFKGKEVMRVGQLTRVNATSRTVQVNKQHKPRQKSQRKGKAKVLIRDRGESSQCHSKVVMRVLREWVGENIMGRSSKPVTIAPNASDGGLLCRWGSFDPQKLAQFGKLLEKPVRLKPGWPNNGDMTI</sequence>
<feature type="region of interest" description="Disordered" evidence="1">
    <location>
        <begin position="49"/>
        <end position="70"/>
    </location>
</feature>
<feature type="compositionally biased region" description="Basic residues" evidence="1">
    <location>
        <begin position="55"/>
        <end position="70"/>
    </location>
</feature>
<dbReference type="OrthoDB" id="10293240at2759"/>
<dbReference type="Proteomes" id="UP000828251">
    <property type="component" value="Unassembled WGS sequence"/>
</dbReference>
<comment type="caution">
    <text evidence="2">The sequence shown here is derived from an EMBL/GenBank/DDBJ whole genome shotgun (WGS) entry which is preliminary data.</text>
</comment>
<evidence type="ECO:0000256" key="1">
    <source>
        <dbReference type="SAM" id="MobiDB-lite"/>
    </source>
</evidence>
<keyword evidence="3" id="KW-1185">Reference proteome</keyword>
<name>A0A9D3U8B4_9ROSI</name>
<dbReference type="EMBL" id="JAIQCV010000013">
    <property type="protein sequence ID" value="KAH1031636.1"/>
    <property type="molecule type" value="Genomic_DNA"/>
</dbReference>
<evidence type="ECO:0000313" key="2">
    <source>
        <dbReference type="EMBL" id="KAH1031636.1"/>
    </source>
</evidence>
<reference evidence="2 3" key="1">
    <citation type="journal article" date="2021" name="Plant Biotechnol. J.">
        <title>Multi-omics assisted identification of the key and species-specific regulatory components of drought-tolerant mechanisms in Gossypium stocksii.</title>
        <authorList>
            <person name="Yu D."/>
            <person name="Ke L."/>
            <person name="Zhang D."/>
            <person name="Wu Y."/>
            <person name="Sun Y."/>
            <person name="Mei J."/>
            <person name="Sun J."/>
            <person name="Sun Y."/>
        </authorList>
    </citation>
    <scope>NUCLEOTIDE SEQUENCE [LARGE SCALE GENOMIC DNA]</scope>
    <source>
        <strain evidence="3">cv. E1</strain>
        <tissue evidence="2">Leaf</tissue>
    </source>
</reference>
<evidence type="ECO:0000313" key="3">
    <source>
        <dbReference type="Proteomes" id="UP000828251"/>
    </source>
</evidence>
<protein>
    <submittedName>
        <fullName evidence="2">Uncharacterized protein</fullName>
    </submittedName>
</protein>
<organism evidence="2 3">
    <name type="scientific">Gossypium stocksii</name>
    <dbReference type="NCBI Taxonomy" id="47602"/>
    <lineage>
        <taxon>Eukaryota</taxon>
        <taxon>Viridiplantae</taxon>
        <taxon>Streptophyta</taxon>
        <taxon>Embryophyta</taxon>
        <taxon>Tracheophyta</taxon>
        <taxon>Spermatophyta</taxon>
        <taxon>Magnoliopsida</taxon>
        <taxon>eudicotyledons</taxon>
        <taxon>Gunneridae</taxon>
        <taxon>Pentapetalae</taxon>
        <taxon>rosids</taxon>
        <taxon>malvids</taxon>
        <taxon>Malvales</taxon>
        <taxon>Malvaceae</taxon>
        <taxon>Malvoideae</taxon>
        <taxon>Gossypium</taxon>
    </lineage>
</organism>
<proteinExistence type="predicted"/>
<gene>
    <name evidence="2" type="ORF">J1N35_043810</name>
</gene>
<accession>A0A9D3U8B4</accession>
<dbReference type="AlphaFoldDB" id="A0A9D3U8B4"/>